<dbReference type="GO" id="GO:0016787">
    <property type="term" value="F:hydrolase activity"/>
    <property type="evidence" value="ECO:0007669"/>
    <property type="project" value="UniProtKB-KW"/>
</dbReference>
<organism evidence="5 6">
    <name type="scientific">Moniliophthora roreri (strain MCA 2997)</name>
    <name type="common">Cocoa frosty pod rot fungus</name>
    <name type="synonym">Crinipellis roreri</name>
    <dbReference type="NCBI Taxonomy" id="1381753"/>
    <lineage>
        <taxon>Eukaryota</taxon>
        <taxon>Fungi</taxon>
        <taxon>Dikarya</taxon>
        <taxon>Basidiomycota</taxon>
        <taxon>Agaricomycotina</taxon>
        <taxon>Agaricomycetes</taxon>
        <taxon>Agaricomycetidae</taxon>
        <taxon>Agaricales</taxon>
        <taxon>Marasmiineae</taxon>
        <taxon>Marasmiaceae</taxon>
        <taxon>Moniliophthora</taxon>
    </lineage>
</organism>
<feature type="signal peptide" evidence="3">
    <location>
        <begin position="1"/>
        <end position="19"/>
    </location>
</feature>
<evidence type="ECO:0000313" key="6">
    <source>
        <dbReference type="Proteomes" id="UP000017559"/>
    </source>
</evidence>
<keyword evidence="6" id="KW-1185">Reference proteome</keyword>
<dbReference type="InterPro" id="IPR050309">
    <property type="entry name" value="Type-B_Carboxylest/Lipase"/>
</dbReference>
<dbReference type="PANTHER" id="PTHR11559">
    <property type="entry name" value="CARBOXYLESTERASE"/>
    <property type="match status" value="1"/>
</dbReference>
<dbReference type="SUPFAM" id="SSF53474">
    <property type="entry name" value="alpha/beta-Hydrolases"/>
    <property type="match status" value="1"/>
</dbReference>
<comment type="caution">
    <text evidence="5">The sequence shown here is derived from an EMBL/GenBank/DDBJ whole genome shotgun (WGS) entry which is preliminary data.</text>
</comment>
<dbReference type="OrthoDB" id="408631at2759"/>
<evidence type="ECO:0000256" key="2">
    <source>
        <dbReference type="ARBA" id="ARBA00022801"/>
    </source>
</evidence>
<dbReference type="AlphaFoldDB" id="V2YJ05"/>
<dbReference type="InterPro" id="IPR002018">
    <property type="entry name" value="CarbesteraseB"/>
</dbReference>
<dbReference type="Pfam" id="PF00135">
    <property type="entry name" value="COesterase"/>
    <property type="match status" value="1"/>
</dbReference>
<keyword evidence="2 3" id="KW-0378">Hydrolase</keyword>
<accession>V2YJ05</accession>
<dbReference type="HOGENOM" id="CLU_006586_10_5_1"/>
<keyword evidence="3" id="KW-0732">Signal</keyword>
<evidence type="ECO:0000313" key="5">
    <source>
        <dbReference type="EMBL" id="ESK91664.1"/>
    </source>
</evidence>
<dbReference type="InterPro" id="IPR019826">
    <property type="entry name" value="Carboxylesterase_B_AS"/>
</dbReference>
<reference evidence="5 6" key="1">
    <citation type="journal article" date="2014" name="BMC Genomics">
        <title>Genome and secretome analysis of the hemibiotrophic fungal pathogen, Moniliophthora roreri, which causes frosty pod rot disease of cacao: mechanisms of the biotrophic and necrotrophic phases.</title>
        <authorList>
            <person name="Meinhardt L.W."/>
            <person name="Costa G.G.L."/>
            <person name="Thomazella D.P.T."/>
            <person name="Teixeira P.J.P.L."/>
            <person name="Carazzolle M.F."/>
            <person name="Schuster S.C."/>
            <person name="Carlson J.E."/>
            <person name="Guiltinan M.J."/>
            <person name="Mieczkowski P."/>
            <person name="Farmer A."/>
            <person name="Ramaraj T."/>
            <person name="Crozier J."/>
            <person name="Davis R.E."/>
            <person name="Shao J."/>
            <person name="Melnick R.L."/>
            <person name="Pereira G.A.G."/>
            <person name="Bailey B.A."/>
        </authorList>
    </citation>
    <scope>NUCLEOTIDE SEQUENCE [LARGE SCALE GENOMIC DNA]</scope>
    <source>
        <strain evidence="5 6">MCA 2997</strain>
    </source>
</reference>
<dbReference type="EC" id="3.1.1.-" evidence="3"/>
<protein>
    <recommendedName>
        <fullName evidence="3">Carboxylic ester hydrolase</fullName>
        <ecNumber evidence="3">3.1.1.-</ecNumber>
    </recommendedName>
</protein>
<dbReference type="EMBL" id="AWSO01000331">
    <property type="protein sequence ID" value="ESK91664.1"/>
    <property type="molecule type" value="Genomic_DNA"/>
</dbReference>
<gene>
    <name evidence="5" type="ORF">Moror_10710</name>
</gene>
<comment type="similarity">
    <text evidence="1 3">Belongs to the type-B carboxylesterase/lipase family.</text>
</comment>
<dbReference type="PROSITE" id="PS00122">
    <property type="entry name" value="CARBOXYLESTERASE_B_1"/>
    <property type="match status" value="1"/>
</dbReference>
<evidence type="ECO:0000256" key="3">
    <source>
        <dbReference type="RuleBase" id="RU361235"/>
    </source>
</evidence>
<dbReference type="Proteomes" id="UP000017559">
    <property type="component" value="Unassembled WGS sequence"/>
</dbReference>
<name>V2YJ05_MONRO</name>
<proteinExistence type="inferred from homology"/>
<dbReference type="ESTHER" id="monro-v2yj05">
    <property type="family name" value="Fungal_carboxylesterase_lipase"/>
</dbReference>
<evidence type="ECO:0000259" key="4">
    <source>
        <dbReference type="Pfam" id="PF00135"/>
    </source>
</evidence>
<dbReference type="Gene3D" id="3.40.50.1820">
    <property type="entry name" value="alpha/beta hydrolase"/>
    <property type="match status" value="1"/>
</dbReference>
<dbReference type="InterPro" id="IPR029058">
    <property type="entry name" value="AB_hydrolase_fold"/>
</dbReference>
<feature type="domain" description="Carboxylesterase type B" evidence="4">
    <location>
        <begin position="45"/>
        <end position="499"/>
    </location>
</feature>
<feature type="chain" id="PRO_5005148321" description="Carboxylic ester hydrolase" evidence="3">
    <location>
        <begin position="20"/>
        <end position="534"/>
    </location>
</feature>
<dbReference type="KEGG" id="mrr:Moror_10710"/>
<sequence length="534" mass="57683">MKNLVVLLSLLVAQTIASSFQPRSPQQGVTIDLGYARYQGVFDPSTNVTDFIGVRYAAPPTGILRWQAPQPPAPTTGVQIANVNPPQCLQASGGSAPTNPFSTSHARRQTPTASEDCLFLHVHFPGDTVPTRKLPVVVWIHGGGYVSGDAIGFHGSDLIKESDNGVVAVLIQYRLGLFGFLAGSKVKEGGALNAGLLDQNFALRWVQQHISKFGGDPTQVTIWGQSAGAGSVIQHVIAEDGRTTPQLFRGAMTSSTFLPSQYMFNDPIPESLYNQVVTQTSCSSAKDSLACLRATDVNVLETANRNISSAAFFGTFAFVPVVDGTFITQRATEAFKKGRVNGKAVLAVTNTNEGPPFVNQSAPADAARYASSVFPKLGPREVMEAAKQYAAVGSPLDQVNQIMTDSIFVCPTYFLLNAFKDRGFKGEFAIPPATHGLDVGYYFPSIGAPVSFNNTDFLKAFSQSFLSFVISQNPNNKLDASNITPPWRLYNQSQTEMMFNKTADNLPDVRPVTTGRELLERCRFWESVAGFTGQ</sequence>
<evidence type="ECO:0000256" key="1">
    <source>
        <dbReference type="ARBA" id="ARBA00005964"/>
    </source>
</evidence>